<reference evidence="1" key="1">
    <citation type="submission" date="2023-07" db="EMBL/GenBank/DDBJ databases">
        <title>draft genome sequence of fig (Ficus carica).</title>
        <authorList>
            <person name="Takahashi T."/>
            <person name="Nishimura K."/>
        </authorList>
    </citation>
    <scope>NUCLEOTIDE SEQUENCE</scope>
</reference>
<dbReference type="EMBL" id="BTGU01000015">
    <property type="protein sequence ID" value="GMN42943.1"/>
    <property type="molecule type" value="Genomic_DNA"/>
</dbReference>
<sequence length="83" mass="9051">MASDSQAQSYNLYRRWSPSSAWIATNVGRPKPSPIPELIVVSVDGSMEPSRCGNHAGDSEKGDYSGNIGYVEMLLRFRSGVLC</sequence>
<dbReference type="AlphaFoldDB" id="A0AA88ABS9"/>
<protein>
    <submittedName>
        <fullName evidence="1">Uncharacterized protein</fullName>
    </submittedName>
</protein>
<proteinExistence type="predicted"/>
<organism evidence="1 2">
    <name type="scientific">Ficus carica</name>
    <name type="common">Common fig</name>
    <dbReference type="NCBI Taxonomy" id="3494"/>
    <lineage>
        <taxon>Eukaryota</taxon>
        <taxon>Viridiplantae</taxon>
        <taxon>Streptophyta</taxon>
        <taxon>Embryophyta</taxon>
        <taxon>Tracheophyta</taxon>
        <taxon>Spermatophyta</taxon>
        <taxon>Magnoliopsida</taxon>
        <taxon>eudicotyledons</taxon>
        <taxon>Gunneridae</taxon>
        <taxon>Pentapetalae</taxon>
        <taxon>rosids</taxon>
        <taxon>fabids</taxon>
        <taxon>Rosales</taxon>
        <taxon>Moraceae</taxon>
        <taxon>Ficeae</taxon>
        <taxon>Ficus</taxon>
    </lineage>
</organism>
<keyword evidence="2" id="KW-1185">Reference proteome</keyword>
<gene>
    <name evidence="1" type="ORF">TIFTF001_012152</name>
</gene>
<name>A0AA88ABS9_FICCA</name>
<accession>A0AA88ABS9</accession>
<comment type="caution">
    <text evidence="1">The sequence shown here is derived from an EMBL/GenBank/DDBJ whole genome shotgun (WGS) entry which is preliminary data.</text>
</comment>
<evidence type="ECO:0000313" key="2">
    <source>
        <dbReference type="Proteomes" id="UP001187192"/>
    </source>
</evidence>
<dbReference type="Proteomes" id="UP001187192">
    <property type="component" value="Unassembled WGS sequence"/>
</dbReference>
<evidence type="ECO:0000313" key="1">
    <source>
        <dbReference type="EMBL" id="GMN42943.1"/>
    </source>
</evidence>